<reference evidence="2 3" key="1">
    <citation type="journal article" date="2016" name="Mol. Biol. Evol.">
        <title>Comparative Genomics of Early-Diverging Mushroom-Forming Fungi Provides Insights into the Origins of Lignocellulose Decay Capabilities.</title>
        <authorList>
            <person name="Nagy L.G."/>
            <person name="Riley R."/>
            <person name="Tritt A."/>
            <person name="Adam C."/>
            <person name="Daum C."/>
            <person name="Floudas D."/>
            <person name="Sun H."/>
            <person name="Yadav J.S."/>
            <person name="Pangilinan J."/>
            <person name="Larsson K.H."/>
            <person name="Matsuura K."/>
            <person name="Barry K."/>
            <person name="Labutti K."/>
            <person name="Kuo R."/>
            <person name="Ohm R.A."/>
            <person name="Bhattacharya S.S."/>
            <person name="Shirouzu T."/>
            <person name="Yoshinaga Y."/>
            <person name="Martin F.M."/>
            <person name="Grigoriev I.V."/>
            <person name="Hibbett D.S."/>
        </authorList>
    </citation>
    <scope>NUCLEOTIDE SEQUENCE [LARGE SCALE GENOMIC DNA]</scope>
    <source>
        <strain evidence="2 3">HHB10207 ss-3</strain>
    </source>
</reference>
<dbReference type="Proteomes" id="UP000076798">
    <property type="component" value="Unassembled WGS sequence"/>
</dbReference>
<dbReference type="PANTHER" id="PTHR43316">
    <property type="entry name" value="HYDROLASE, HALOACID DELAHOGENASE-RELATED"/>
    <property type="match status" value="1"/>
</dbReference>
<keyword evidence="1" id="KW-0378">Hydrolase</keyword>
<dbReference type="Gene3D" id="3.40.50.1000">
    <property type="entry name" value="HAD superfamily/HAD-like"/>
    <property type="match status" value="1"/>
</dbReference>
<proteinExistence type="predicted"/>
<evidence type="ECO:0000256" key="1">
    <source>
        <dbReference type="ARBA" id="ARBA00022801"/>
    </source>
</evidence>
<organism evidence="2 3">
    <name type="scientific">Sistotremastrum suecicum HHB10207 ss-3</name>
    <dbReference type="NCBI Taxonomy" id="1314776"/>
    <lineage>
        <taxon>Eukaryota</taxon>
        <taxon>Fungi</taxon>
        <taxon>Dikarya</taxon>
        <taxon>Basidiomycota</taxon>
        <taxon>Agaricomycotina</taxon>
        <taxon>Agaricomycetes</taxon>
        <taxon>Sistotremastrales</taxon>
        <taxon>Sistotremastraceae</taxon>
        <taxon>Sistotremastrum</taxon>
    </lineage>
</organism>
<dbReference type="SUPFAM" id="SSF56784">
    <property type="entry name" value="HAD-like"/>
    <property type="match status" value="1"/>
</dbReference>
<gene>
    <name evidence="2" type="ORF">SISSUDRAFT_1045036</name>
</gene>
<protein>
    <recommendedName>
        <fullName evidence="4">HAD-like protein</fullName>
    </recommendedName>
</protein>
<evidence type="ECO:0000313" key="3">
    <source>
        <dbReference type="Proteomes" id="UP000076798"/>
    </source>
</evidence>
<dbReference type="InterPro" id="IPR023214">
    <property type="entry name" value="HAD_sf"/>
</dbReference>
<dbReference type="InterPro" id="IPR051540">
    <property type="entry name" value="S-2-haloacid_dehalogenase"/>
</dbReference>
<dbReference type="PANTHER" id="PTHR43316:SF3">
    <property type="entry name" value="HALOACID DEHALOGENASE, TYPE II (AFU_ORTHOLOGUE AFUA_2G07750)-RELATED"/>
    <property type="match status" value="1"/>
</dbReference>
<dbReference type="OrthoDB" id="3256520at2759"/>
<dbReference type="STRING" id="1314776.A0A166ESG0"/>
<dbReference type="EMBL" id="KV428040">
    <property type="protein sequence ID" value="KZT39893.1"/>
    <property type="molecule type" value="Genomic_DNA"/>
</dbReference>
<dbReference type="GO" id="GO:0016787">
    <property type="term" value="F:hydrolase activity"/>
    <property type="evidence" value="ECO:0007669"/>
    <property type="project" value="UniProtKB-KW"/>
</dbReference>
<dbReference type="Pfam" id="PF13242">
    <property type="entry name" value="Hydrolase_like"/>
    <property type="match status" value="1"/>
</dbReference>
<sequence>MNSSENRNSRSKKTDRFFLLRPRRRYTYYLLISRDLPAEDSCSPLQQYSNILKRPLVVADSVRKFKPAPEIYQHLLKEAGLEKTPEKCWVVSGNPFDVVGARKSGLNSVWVDRSGTGWIDQLGEPTKVIGSLEELSAIFTEA</sequence>
<accession>A0A166ESG0</accession>
<dbReference type="InterPro" id="IPR036412">
    <property type="entry name" value="HAD-like_sf"/>
</dbReference>
<evidence type="ECO:0000313" key="2">
    <source>
        <dbReference type="EMBL" id="KZT39893.1"/>
    </source>
</evidence>
<evidence type="ECO:0008006" key="4">
    <source>
        <dbReference type="Google" id="ProtNLM"/>
    </source>
</evidence>
<dbReference type="AlphaFoldDB" id="A0A166ESG0"/>
<name>A0A166ESG0_9AGAM</name>
<keyword evidence="3" id="KW-1185">Reference proteome</keyword>